<name>A6HAN2_RAT</name>
<dbReference type="EMBL" id="CH473947">
    <property type="protein sequence ID" value="EDM03087.1"/>
    <property type="molecule type" value="Genomic_DNA"/>
</dbReference>
<protein>
    <submittedName>
        <fullName evidence="1">RCG61808</fullName>
    </submittedName>
</protein>
<dbReference type="AlphaFoldDB" id="A6HAN2"/>
<dbReference type="Proteomes" id="UP000234681">
    <property type="component" value="Chromosome 6"/>
</dbReference>
<gene>
    <name evidence="1" type="ORF">rCG_61808</name>
</gene>
<evidence type="ECO:0000313" key="2">
    <source>
        <dbReference type="Proteomes" id="UP000234681"/>
    </source>
</evidence>
<proteinExistence type="predicted"/>
<accession>A6HAN2</accession>
<sequence>MKQTLCTVSAYSLLLRAAWVSNRTFWKP</sequence>
<evidence type="ECO:0000313" key="1">
    <source>
        <dbReference type="EMBL" id="EDM03087.1"/>
    </source>
</evidence>
<organism evidence="1 2">
    <name type="scientific">Rattus norvegicus</name>
    <name type="common">Rat</name>
    <dbReference type="NCBI Taxonomy" id="10116"/>
    <lineage>
        <taxon>Eukaryota</taxon>
        <taxon>Metazoa</taxon>
        <taxon>Chordata</taxon>
        <taxon>Craniata</taxon>
        <taxon>Vertebrata</taxon>
        <taxon>Euteleostomi</taxon>
        <taxon>Mammalia</taxon>
        <taxon>Eutheria</taxon>
        <taxon>Euarchontoglires</taxon>
        <taxon>Glires</taxon>
        <taxon>Rodentia</taxon>
        <taxon>Myomorpha</taxon>
        <taxon>Muroidea</taxon>
        <taxon>Muridae</taxon>
        <taxon>Murinae</taxon>
        <taxon>Rattus</taxon>
    </lineage>
</organism>
<reference evidence="2" key="1">
    <citation type="submission" date="2005-09" db="EMBL/GenBank/DDBJ databases">
        <authorList>
            <person name="Mural R.J."/>
            <person name="Li P.W."/>
            <person name="Adams M.D."/>
            <person name="Amanatides P.G."/>
            <person name="Baden-Tillson H."/>
            <person name="Barnstead M."/>
            <person name="Chin S.H."/>
            <person name="Dew I."/>
            <person name="Evans C.A."/>
            <person name="Ferriera S."/>
            <person name="Flanigan M."/>
            <person name="Fosler C."/>
            <person name="Glodek A."/>
            <person name="Gu Z."/>
            <person name="Holt R.A."/>
            <person name="Jennings D."/>
            <person name="Kraft C.L."/>
            <person name="Lu F."/>
            <person name="Nguyen T."/>
            <person name="Nusskern D.R."/>
            <person name="Pfannkoch C.M."/>
            <person name="Sitter C."/>
            <person name="Sutton G.G."/>
            <person name="Venter J.C."/>
            <person name="Wang Z."/>
            <person name="Woodage T."/>
            <person name="Zheng X.H."/>
            <person name="Zhong F."/>
        </authorList>
    </citation>
    <scope>NUCLEOTIDE SEQUENCE [LARGE SCALE GENOMIC DNA]</scope>
    <source>
        <strain>BN</strain>
        <strain evidence="2">Sprague-Dawley</strain>
    </source>
</reference>